<dbReference type="Gene3D" id="1.10.10.10">
    <property type="entry name" value="Winged helix-like DNA-binding domain superfamily/Winged helix DNA-binding domain"/>
    <property type="match status" value="1"/>
</dbReference>
<evidence type="ECO:0000256" key="2">
    <source>
        <dbReference type="ARBA" id="ARBA00023125"/>
    </source>
</evidence>
<dbReference type="PROSITE" id="PS00622">
    <property type="entry name" value="HTH_LUXR_1"/>
    <property type="match status" value="1"/>
</dbReference>
<proteinExistence type="predicted"/>
<dbReference type="InterPro" id="IPR016032">
    <property type="entry name" value="Sig_transdc_resp-reg_C-effctor"/>
</dbReference>
<dbReference type="CDD" id="cd17535">
    <property type="entry name" value="REC_NarL-like"/>
    <property type="match status" value="1"/>
</dbReference>
<dbReference type="Pfam" id="PF00196">
    <property type="entry name" value="GerE"/>
    <property type="match status" value="1"/>
</dbReference>
<dbReference type="PANTHER" id="PTHR43214">
    <property type="entry name" value="TWO-COMPONENT RESPONSE REGULATOR"/>
    <property type="match status" value="1"/>
</dbReference>
<accession>A0A7Y7WQJ2</accession>
<dbReference type="InterPro" id="IPR011006">
    <property type="entry name" value="CheY-like_superfamily"/>
</dbReference>
<dbReference type="GO" id="GO:0000160">
    <property type="term" value="P:phosphorelay signal transduction system"/>
    <property type="evidence" value="ECO:0007669"/>
    <property type="project" value="InterPro"/>
</dbReference>
<dbReference type="InterPro" id="IPR058245">
    <property type="entry name" value="NreC/VraR/RcsB-like_REC"/>
</dbReference>
<dbReference type="InterPro" id="IPR000792">
    <property type="entry name" value="Tscrpt_reg_LuxR_C"/>
</dbReference>
<dbReference type="InterPro" id="IPR036388">
    <property type="entry name" value="WH-like_DNA-bd_sf"/>
</dbReference>
<dbReference type="PROSITE" id="PS50043">
    <property type="entry name" value="HTH_LUXR_2"/>
    <property type="match status" value="1"/>
</dbReference>
<dbReference type="AlphaFoldDB" id="A0A7Y7WQJ2"/>
<dbReference type="Pfam" id="PF00072">
    <property type="entry name" value="Response_reg"/>
    <property type="match status" value="1"/>
</dbReference>
<evidence type="ECO:0000256" key="1">
    <source>
        <dbReference type="ARBA" id="ARBA00022553"/>
    </source>
</evidence>
<dbReference type="Gene3D" id="3.40.50.2300">
    <property type="match status" value="1"/>
</dbReference>
<dbReference type="PRINTS" id="PR00038">
    <property type="entry name" value="HTHLUXR"/>
</dbReference>
<gene>
    <name evidence="6" type="ORF">HX830_08160</name>
</gene>
<dbReference type="InterPro" id="IPR039420">
    <property type="entry name" value="WalR-like"/>
</dbReference>
<dbReference type="SMART" id="SM00448">
    <property type="entry name" value="REC"/>
    <property type="match status" value="1"/>
</dbReference>
<organism evidence="6 7">
    <name type="scientific">Pseudomonas gingeri</name>
    <dbReference type="NCBI Taxonomy" id="117681"/>
    <lineage>
        <taxon>Bacteria</taxon>
        <taxon>Pseudomonadati</taxon>
        <taxon>Pseudomonadota</taxon>
        <taxon>Gammaproteobacteria</taxon>
        <taxon>Pseudomonadales</taxon>
        <taxon>Pseudomonadaceae</taxon>
        <taxon>Pseudomonas</taxon>
    </lineage>
</organism>
<dbReference type="PANTHER" id="PTHR43214:SF17">
    <property type="entry name" value="TRANSCRIPTIONAL REGULATORY PROTEIN RCSB"/>
    <property type="match status" value="1"/>
</dbReference>
<dbReference type="SUPFAM" id="SSF52172">
    <property type="entry name" value="CheY-like"/>
    <property type="match status" value="1"/>
</dbReference>
<feature type="domain" description="HTH luxR-type" evidence="4">
    <location>
        <begin position="159"/>
        <end position="224"/>
    </location>
</feature>
<feature type="modified residue" description="4-aspartylphosphate" evidence="3">
    <location>
        <position position="67"/>
    </location>
</feature>
<dbReference type="Proteomes" id="UP000522864">
    <property type="component" value="Unassembled WGS sequence"/>
</dbReference>
<keyword evidence="1 3" id="KW-0597">Phosphoprotein</keyword>
<dbReference type="SMART" id="SM00421">
    <property type="entry name" value="HTH_LUXR"/>
    <property type="match status" value="1"/>
</dbReference>
<comment type="caution">
    <text evidence="6">The sequence shown here is derived from an EMBL/GenBank/DDBJ whole genome shotgun (WGS) entry which is preliminary data.</text>
</comment>
<evidence type="ECO:0000259" key="5">
    <source>
        <dbReference type="PROSITE" id="PS50110"/>
    </source>
</evidence>
<reference evidence="6 7" key="1">
    <citation type="submission" date="2020-04" db="EMBL/GenBank/DDBJ databases">
        <title>Molecular characterization of pseudomonads from Agaricus bisporus reveal novel blotch 2 pathogens in Western Europe.</title>
        <authorList>
            <person name="Taparia T."/>
            <person name="Krijger M."/>
            <person name="Haynes E."/>
            <person name="Elpinstone J.G."/>
            <person name="Noble R."/>
            <person name="Van Der Wolf J."/>
        </authorList>
    </citation>
    <scope>NUCLEOTIDE SEQUENCE [LARGE SCALE GENOMIC DNA]</scope>
    <source>
        <strain evidence="6 7">G9001</strain>
    </source>
</reference>
<evidence type="ECO:0000259" key="4">
    <source>
        <dbReference type="PROSITE" id="PS50043"/>
    </source>
</evidence>
<dbReference type="CDD" id="cd06170">
    <property type="entry name" value="LuxR_C_like"/>
    <property type="match status" value="1"/>
</dbReference>
<keyword evidence="2" id="KW-0238">DNA-binding</keyword>
<dbReference type="RefSeq" id="WP_177099715.1">
    <property type="nucleotide sequence ID" value="NZ_JACAQA010000005.1"/>
</dbReference>
<evidence type="ECO:0000256" key="3">
    <source>
        <dbReference type="PROSITE-ProRule" id="PRU00169"/>
    </source>
</evidence>
<dbReference type="SUPFAM" id="SSF46894">
    <property type="entry name" value="C-terminal effector domain of the bipartite response regulators"/>
    <property type="match status" value="1"/>
</dbReference>
<dbReference type="EMBL" id="JACAQA010000005">
    <property type="protein sequence ID" value="NWB84852.1"/>
    <property type="molecule type" value="Genomic_DNA"/>
</dbReference>
<dbReference type="GO" id="GO:0006355">
    <property type="term" value="P:regulation of DNA-templated transcription"/>
    <property type="evidence" value="ECO:0007669"/>
    <property type="project" value="InterPro"/>
</dbReference>
<dbReference type="GO" id="GO:0003677">
    <property type="term" value="F:DNA binding"/>
    <property type="evidence" value="ECO:0007669"/>
    <property type="project" value="UniProtKB-KW"/>
</dbReference>
<protein>
    <submittedName>
        <fullName evidence="6">Response regulator transcription factor</fullName>
    </submittedName>
</protein>
<dbReference type="PROSITE" id="PS50110">
    <property type="entry name" value="RESPONSE_REGULATORY"/>
    <property type="match status" value="1"/>
</dbReference>
<name>A0A7Y7WQJ2_9PSED</name>
<feature type="domain" description="Response regulatory" evidence="5">
    <location>
        <begin position="16"/>
        <end position="135"/>
    </location>
</feature>
<dbReference type="InterPro" id="IPR001789">
    <property type="entry name" value="Sig_transdc_resp-reg_receiver"/>
</dbReference>
<sequence length="226" mass="24793">MTERKQRNSASPPPLRIILADDHPIFLIGLRAVLERDPGLSVVGEASSPEDLLELLQRCTCEVLVTDFMMPVEQQSDGLRMLESVTRQHPQLPVVVVTMLNNAGLFRSILDLGVMGLLSKASLAAELPEAIAQVRRRRPYVANSIRQTLALAGEVGEHRLGDQEQLSPRELEVTRLLAAGRTVGEIATQLCRSKQTVSAQKVSAMRKLGLSNDAALFLYLQEHGLA</sequence>
<evidence type="ECO:0000313" key="7">
    <source>
        <dbReference type="Proteomes" id="UP000522864"/>
    </source>
</evidence>
<evidence type="ECO:0000313" key="6">
    <source>
        <dbReference type="EMBL" id="NWB84852.1"/>
    </source>
</evidence>